<keyword evidence="1" id="KW-1133">Transmembrane helix</keyword>
<keyword evidence="1" id="KW-0812">Transmembrane</keyword>
<name>A0A397BTX4_APHAT</name>
<evidence type="ECO:0000313" key="3">
    <source>
        <dbReference type="Proteomes" id="UP000265427"/>
    </source>
</evidence>
<evidence type="ECO:0000256" key="1">
    <source>
        <dbReference type="SAM" id="Phobius"/>
    </source>
</evidence>
<dbReference type="AlphaFoldDB" id="A0A397BTX4"/>
<proteinExistence type="predicted"/>
<dbReference type="SUPFAM" id="SSF48403">
    <property type="entry name" value="Ankyrin repeat"/>
    <property type="match status" value="1"/>
</dbReference>
<accession>A0A397BTX4</accession>
<dbReference type="GO" id="GO:0070072">
    <property type="term" value="P:vacuolar proton-transporting V-type ATPase complex assembly"/>
    <property type="evidence" value="ECO:0007669"/>
    <property type="project" value="InterPro"/>
</dbReference>
<keyword evidence="1" id="KW-0472">Membrane</keyword>
<dbReference type="InterPro" id="IPR002110">
    <property type="entry name" value="Ankyrin_rpt"/>
</dbReference>
<sequence>MELVWSEGDTKRVPLDDAVTHLKAARASSGKSIRSLLQGSSVQLEPEANAKRAKYLETRRQYLQRIQEEKEYNKMLGKLSKPKRDSEMQKEMKSVTQHVSIGVNMIAAMATAFFVAYYISRSVTESETTVCMDTTLSDPMHPHRCSIHPHANSVDNPRLKRVRWPTSSPFTLVILSSELMGTVGSYQRGIVVDMLPFLAFDPKRLQKDKVLTHKMLTVAGVHNVLSTWLTTFGFDQLRLLFDRLGYMRFLVASDAVYFGNYPLLDALHTSFTLSSFRGNFLDLAALANDLEMVRYLHERGHNGCTTAAMDAAAKCGNVNMVEYLDTHRSEGCTAHGLALATIHGHTAVARYLQDKGLAKYEKNWLMAALQRMRTRQN</sequence>
<organism evidence="2 3">
    <name type="scientific">Aphanomyces astaci</name>
    <name type="common">Crayfish plague agent</name>
    <dbReference type="NCBI Taxonomy" id="112090"/>
    <lineage>
        <taxon>Eukaryota</taxon>
        <taxon>Sar</taxon>
        <taxon>Stramenopiles</taxon>
        <taxon>Oomycota</taxon>
        <taxon>Saprolegniomycetes</taxon>
        <taxon>Saprolegniales</taxon>
        <taxon>Verrucalvaceae</taxon>
        <taxon>Aphanomyces</taxon>
    </lineage>
</organism>
<dbReference type="Pfam" id="PF12796">
    <property type="entry name" value="Ank_2"/>
    <property type="match status" value="1"/>
</dbReference>
<comment type="caution">
    <text evidence="2">The sequence shown here is derived from an EMBL/GenBank/DDBJ whole genome shotgun (WGS) entry which is preliminary data.</text>
</comment>
<dbReference type="InterPro" id="IPR036770">
    <property type="entry name" value="Ankyrin_rpt-contain_sf"/>
</dbReference>
<gene>
    <name evidence="2" type="ORF">DYB36_012222</name>
</gene>
<dbReference type="PANTHER" id="PTHR46586">
    <property type="entry name" value="ANKYRIN REPEAT-CONTAINING PROTEIN"/>
    <property type="match status" value="1"/>
</dbReference>
<dbReference type="InterPro" id="IPR021013">
    <property type="entry name" value="ATPase_Vma12"/>
</dbReference>
<dbReference type="InterPro" id="IPR052050">
    <property type="entry name" value="SecEffector_AnkRepeat"/>
</dbReference>
<reference evidence="2 3" key="1">
    <citation type="submission" date="2018-08" db="EMBL/GenBank/DDBJ databases">
        <title>Aphanomyces genome sequencing and annotation.</title>
        <authorList>
            <person name="Minardi D."/>
            <person name="Oidtmann B."/>
            <person name="Van Der Giezen M."/>
            <person name="Studholme D.J."/>
        </authorList>
    </citation>
    <scope>NUCLEOTIDE SEQUENCE [LARGE SCALE GENOMIC DNA]</scope>
    <source>
        <strain evidence="2 3">Kv</strain>
    </source>
</reference>
<dbReference type="Gene3D" id="1.25.40.20">
    <property type="entry name" value="Ankyrin repeat-containing domain"/>
    <property type="match status" value="1"/>
</dbReference>
<dbReference type="Pfam" id="PF11712">
    <property type="entry name" value="Vma12"/>
    <property type="match status" value="1"/>
</dbReference>
<dbReference type="PANTHER" id="PTHR46586:SF3">
    <property type="entry name" value="ANKYRIN REPEAT-CONTAINING PROTEIN"/>
    <property type="match status" value="1"/>
</dbReference>
<dbReference type="VEuPathDB" id="FungiDB:H257_16786"/>
<dbReference type="VEuPathDB" id="FungiDB:H257_16785"/>
<dbReference type="Proteomes" id="UP000265427">
    <property type="component" value="Unassembled WGS sequence"/>
</dbReference>
<dbReference type="EMBL" id="QUSZ01002107">
    <property type="protein sequence ID" value="RHY23434.1"/>
    <property type="molecule type" value="Genomic_DNA"/>
</dbReference>
<feature type="transmembrane region" description="Helical" evidence="1">
    <location>
        <begin position="99"/>
        <end position="119"/>
    </location>
</feature>
<evidence type="ECO:0000313" key="2">
    <source>
        <dbReference type="EMBL" id="RHY23434.1"/>
    </source>
</evidence>
<protein>
    <submittedName>
        <fullName evidence="2">Uncharacterized protein</fullName>
    </submittedName>
</protein>